<reference evidence="3 4" key="1">
    <citation type="submission" date="2018-04" db="EMBL/GenBank/DDBJ databases">
        <title>Denitrifier Microvirgula.</title>
        <authorList>
            <person name="Anderson E."/>
            <person name="Jang J."/>
            <person name="Ishii S."/>
        </authorList>
    </citation>
    <scope>NUCLEOTIDE SEQUENCE [LARGE SCALE GENOMIC DNA]</scope>
    <source>
        <strain evidence="3 4">BE2.4</strain>
    </source>
</reference>
<dbReference type="InterPro" id="IPR050423">
    <property type="entry name" value="UPF0337_stress_rsp"/>
</dbReference>
<dbReference type="AlphaFoldDB" id="A0A2S0PAD1"/>
<dbReference type="InterPro" id="IPR008462">
    <property type="entry name" value="CsbD"/>
</dbReference>
<dbReference type="RefSeq" id="WP_028497592.1">
    <property type="nucleotide sequence ID" value="NZ_CALFSO010000054.1"/>
</dbReference>
<dbReference type="STRING" id="1122240.GCA_000620105_00055"/>
<name>A0A2S0PAD1_9NEIS</name>
<dbReference type="Gene3D" id="1.10.1470.10">
    <property type="entry name" value="YjbJ"/>
    <property type="match status" value="1"/>
</dbReference>
<dbReference type="OrthoDB" id="9796058at2"/>
<dbReference type="InterPro" id="IPR036629">
    <property type="entry name" value="YjbJ_sf"/>
</dbReference>
<dbReference type="PANTHER" id="PTHR34977:SF1">
    <property type="entry name" value="UPF0337 PROTEIN YJBJ"/>
    <property type="match status" value="1"/>
</dbReference>
<evidence type="ECO:0000259" key="2">
    <source>
        <dbReference type="Pfam" id="PF05532"/>
    </source>
</evidence>
<evidence type="ECO:0000256" key="1">
    <source>
        <dbReference type="ARBA" id="ARBA00009129"/>
    </source>
</evidence>
<accession>A0A2S0PAD1</accession>
<organism evidence="3 4">
    <name type="scientific">Microvirgula aerodenitrificans</name>
    <dbReference type="NCBI Taxonomy" id="57480"/>
    <lineage>
        <taxon>Bacteria</taxon>
        <taxon>Pseudomonadati</taxon>
        <taxon>Pseudomonadota</taxon>
        <taxon>Betaproteobacteria</taxon>
        <taxon>Neisseriales</taxon>
        <taxon>Aquaspirillaceae</taxon>
        <taxon>Microvirgula</taxon>
    </lineage>
</organism>
<comment type="similarity">
    <text evidence="1">Belongs to the UPF0337 (CsbD) family.</text>
</comment>
<evidence type="ECO:0000313" key="4">
    <source>
        <dbReference type="Proteomes" id="UP000244173"/>
    </source>
</evidence>
<keyword evidence="4" id="KW-1185">Reference proteome</keyword>
<dbReference type="KEGG" id="maer:DAI18_10085"/>
<proteinExistence type="inferred from homology"/>
<evidence type="ECO:0000313" key="3">
    <source>
        <dbReference type="EMBL" id="AVY94350.1"/>
    </source>
</evidence>
<dbReference type="SUPFAM" id="SSF69047">
    <property type="entry name" value="Hypothetical protein YjbJ"/>
    <property type="match status" value="1"/>
</dbReference>
<dbReference type="Pfam" id="PF05532">
    <property type="entry name" value="CsbD"/>
    <property type="match status" value="1"/>
</dbReference>
<dbReference type="EMBL" id="CP028519">
    <property type="protein sequence ID" value="AVY94350.1"/>
    <property type="molecule type" value="Genomic_DNA"/>
</dbReference>
<gene>
    <name evidence="3" type="ORF">DAI18_10085</name>
</gene>
<dbReference type="Proteomes" id="UP000244173">
    <property type="component" value="Chromosome"/>
</dbReference>
<sequence length="66" mass="7722">MNSDTFEGKWEQLKGKVKAAWGELTDDDLTRINGKVEQLNGLIRERYGRTKEQAETEIRAFLDRHK</sequence>
<dbReference type="InterPro" id="IPR026042">
    <property type="entry name" value="YjbJ"/>
</dbReference>
<feature type="domain" description="CsbD-like" evidence="2">
    <location>
        <begin position="4"/>
        <end position="55"/>
    </location>
</feature>
<dbReference type="PANTHER" id="PTHR34977">
    <property type="entry name" value="UPF0337 PROTEIN YJBJ"/>
    <property type="match status" value="1"/>
</dbReference>
<protein>
    <submittedName>
        <fullName evidence="3">CsbD family protein</fullName>
    </submittedName>
</protein>
<dbReference type="PIRSF" id="PIRSF039008">
    <property type="entry name" value="YjbJ"/>
    <property type="match status" value="1"/>
</dbReference>